<comment type="catalytic activity">
    <reaction evidence="10">
        <text>8-oxo-dGTP + H2O = 8-oxo-dGMP + diphosphate + H(+)</text>
        <dbReference type="Rhea" id="RHEA:31575"/>
        <dbReference type="ChEBI" id="CHEBI:15377"/>
        <dbReference type="ChEBI" id="CHEBI:15378"/>
        <dbReference type="ChEBI" id="CHEBI:33019"/>
        <dbReference type="ChEBI" id="CHEBI:63224"/>
        <dbReference type="ChEBI" id="CHEBI:77896"/>
        <dbReference type="EC" id="3.6.1.55"/>
    </reaction>
</comment>
<dbReference type="GO" id="GO:0046872">
    <property type="term" value="F:metal ion binding"/>
    <property type="evidence" value="ECO:0007669"/>
    <property type="project" value="UniProtKB-KW"/>
</dbReference>
<dbReference type="HOGENOM" id="CLU_037162_19_2_7"/>
<accession>I2Q3H5</accession>
<dbReference type="InterPro" id="IPR047127">
    <property type="entry name" value="MutT-like"/>
</dbReference>
<dbReference type="CDD" id="cd03425">
    <property type="entry name" value="NUDIX_MutT_NudA_like"/>
    <property type="match status" value="1"/>
</dbReference>
<dbReference type="PROSITE" id="PS00893">
    <property type="entry name" value="NUDIX_BOX"/>
    <property type="match status" value="1"/>
</dbReference>
<evidence type="ECO:0000256" key="9">
    <source>
        <dbReference type="ARBA" id="ARBA00023204"/>
    </source>
</evidence>
<dbReference type="EC" id="3.6.1.55" evidence="12"/>
<evidence type="ECO:0000256" key="14">
    <source>
        <dbReference type="ARBA" id="ARBA00041592"/>
    </source>
</evidence>
<dbReference type="Pfam" id="PF14815">
    <property type="entry name" value="NUDIX_4"/>
    <property type="match status" value="1"/>
</dbReference>
<dbReference type="STRING" id="596152.DesU5LDRAFT_2676"/>
<dbReference type="GO" id="GO:0044715">
    <property type="term" value="F:8-oxo-dGDP phosphatase activity"/>
    <property type="evidence" value="ECO:0007669"/>
    <property type="project" value="TreeGrafter"/>
</dbReference>
<keyword evidence="3" id="KW-0515">Mutator protein</keyword>
<dbReference type="Gene3D" id="3.90.79.10">
    <property type="entry name" value="Nucleoside Triphosphate Pyrophosphohydrolase"/>
    <property type="match status" value="1"/>
</dbReference>
<evidence type="ECO:0000256" key="6">
    <source>
        <dbReference type="ARBA" id="ARBA00022763"/>
    </source>
</evidence>
<comment type="similarity">
    <text evidence="2">Belongs to the Nudix hydrolase family.</text>
</comment>
<dbReference type="PRINTS" id="PR00502">
    <property type="entry name" value="NUDIXFAMILY"/>
</dbReference>
<evidence type="ECO:0000256" key="10">
    <source>
        <dbReference type="ARBA" id="ARBA00035861"/>
    </source>
</evidence>
<evidence type="ECO:0000256" key="5">
    <source>
        <dbReference type="ARBA" id="ARBA00022723"/>
    </source>
</evidence>
<evidence type="ECO:0000256" key="7">
    <source>
        <dbReference type="ARBA" id="ARBA00022801"/>
    </source>
</evidence>
<protein>
    <recommendedName>
        <fullName evidence="13">8-oxo-dGTP diphosphatase</fullName>
        <ecNumber evidence="12">3.6.1.55</ecNumber>
    </recommendedName>
    <alternativeName>
        <fullName evidence="16">7,8-dihydro-8-oxoguanine-triphosphatase</fullName>
    </alternativeName>
    <alternativeName>
        <fullName evidence="15">Mutator protein MutT</fullName>
    </alternativeName>
    <alternativeName>
        <fullName evidence="14">dGTP pyrophosphohydrolase</fullName>
    </alternativeName>
</protein>
<dbReference type="eggNOG" id="COG0494">
    <property type="taxonomic scope" value="Bacteria"/>
</dbReference>
<evidence type="ECO:0000256" key="13">
    <source>
        <dbReference type="ARBA" id="ARBA00040794"/>
    </source>
</evidence>
<dbReference type="GO" id="GO:0006260">
    <property type="term" value="P:DNA replication"/>
    <property type="evidence" value="ECO:0007669"/>
    <property type="project" value="UniProtKB-KW"/>
</dbReference>
<dbReference type="InterPro" id="IPR029119">
    <property type="entry name" value="MutY_C"/>
</dbReference>
<evidence type="ECO:0000256" key="3">
    <source>
        <dbReference type="ARBA" id="ARBA00022457"/>
    </source>
</evidence>
<keyword evidence="9" id="KW-0234">DNA repair</keyword>
<comment type="cofactor">
    <cofactor evidence="1">
        <name>Mg(2+)</name>
        <dbReference type="ChEBI" id="CHEBI:18420"/>
    </cofactor>
</comment>
<dbReference type="GO" id="GO:0008413">
    <property type="term" value="F:8-oxo-7,8-dihydroguanosine triphosphate pyrophosphatase activity"/>
    <property type="evidence" value="ECO:0007669"/>
    <property type="project" value="TreeGrafter"/>
</dbReference>
<dbReference type="GO" id="GO:0035539">
    <property type="term" value="F:8-oxo-7,8-dihydrodeoxyguanosine triphosphate pyrophosphatase activity"/>
    <property type="evidence" value="ECO:0007669"/>
    <property type="project" value="UniProtKB-EC"/>
</dbReference>
<dbReference type="SUPFAM" id="SSF55811">
    <property type="entry name" value="Nudix"/>
    <property type="match status" value="1"/>
</dbReference>
<keyword evidence="4" id="KW-0235">DNA replication</keyword>
<dbReference type="GO" id="GO:0044716">
    <property type="term" value="F:8-oxo-GDP phosphatase activity"/>
    <property type="evidence" value="ECO:0007669"/>
    <property type="project" value="TreeGrafter"/>
</dbReference>
<keyword evidence="6" id="KW-0227">DNA damage</keyword>
<evidence type="ECO:0000313" key="18">
    <source>
        <dbReference type="EMBL" id="EIG54331.1"/>
    </source>
</evidence>
<dbReference type="EMBL" id="JH600068">
    <property type="protein sequence ID" value="EIG54331.1"/>
    <property type="molecule type" value="Genomic_DNA"/>
</dbReference>
<evidence type="ECO:0000256" key="16">
    <source>
        <dbReference type="ARBA" id="ARBA00042798"/>
    </source>
</evidence>
<gene>
    <name evidence="18" type="ORF">DesU5LDRAFT_2676</name>
</gene>
<feature type="domain" description="Nudix hydrolase" evidence="17">
    <location>
        <begin position="6"/>
        <end position="131"/>
    </location>
</feature>
<keyword evidence="7" id="KW-0378">Hydrolase</keyword>
<reference evidence="18" key="1">
    <citation type="submission" date="2011-11" db="EMBL/GenBank/DDBJ databases">
        <title>Improved High-Quality Draft sequence of Desulfovibrio sp. U5L.</title>
        <authorList>
            <consortium name="US DOE Joint Genome Institute"/>
            <person name="Lucas S."/>
            <person name="Han J."/>
            <person name="Lapidus A."/>
            <person name="Cheng J.-F."/>
            <person name="Goodwin L."/>
            <person name="Pitluck S."/>
            <person name="Peters L."/>
            <person name="Ovchinnikova G."/>
            <person name="Held B."/>
            <person name="Detter J.C."/>
            <person name="Han C."/>
            <person name="Tapia R."/>
            <person name="Land M."/>
            <person name="Hauser L."/>
            <person name="Kyrpides N."/>
            <person name="Ivanova N."/>
            <person name="Pagani I."/>
            <person name="Gabster J."/>
            <person name="Walker C."/>
            <person name="Stolyar S."/>
            <person name="Stahl D."/>
            <person name="Arkin A."/>
            <person name="Dehal P."/>
            <person name="Hazen T."/>
            <person name="Woyke T."/>
        </authorList>
    </citation>
    <scope>NUCLEOTIDE SEQUENCE [LARGE SCALE GENOMIC DNA]</scope>
    <source>
        <strain evidence="18">U5L</strain>
    </source>
</reference>
<proteinExistence type="inferred from homology"/>
<comment type="catalytic activity">
    <reaction evidence="11">
        <text>8-oxo-GTP + H2O = 8-oxo-GMP + diphosphate + H(+)</text>
        <dbReference type="Rhea" id="RHEA:67616"/>
        <dbReference type="ChEBI" id="CHEBI:15377"/>
        <dbReference type="ChEBI" id="CHEBI:15378"/>
        <dbReference type="ChEBI" id="CHEBI:33019"/>
        <dbReference type="ChEBI" id="CHEBI:143553"/>
        <dbReference type="ChEBI" id="CHEBI:145694"/>
    </reaction>
</comment>
<organism evidence="18">
    <name type="scientific">Desulfovibrio sp. U5L</name>
    <dbReference type="NCBI Taxonomy" id="596152"/>
    <lineage>
        <taxon>Bacteria</taxon>
        <taxon>Pseudomonadati</taxon>
        <taxon>Thermodesulfobacteriota</taxon>
        <taxon>Desulfovibrionia</taxon>
        <taxon>Desulfovibrionales</taxon>
        <taxon>Desulfovibrionaceae</taxon>
        <taxon>Desulfovibrio</taxon>
    </lineage>
</organism>
<evidence type="ECO:0000256" key="8">
    <source>
        <dbReference type="ARBA" id="ARBA00022842"/>
    </source>
</evidence>
<keyword evidence="8" id="KW-0460">Magnesium</keyword>
<dbReference type="PROSITE" id="PS51462">
    <property type="entry name" value="NUDIX"/>
    <property type="match status" value="1"/>
</dbReference>
<dbReference type="InterPro" id="IPR020084">
    <property type="entry name" value="NUDIX_hydrolase_CS"/>
</dbReference>
<keyword evidence="5" id="KW-0479">Metal-binding</keyword>
<evidence type="ECO:0000256" key="15">
    <source>
        <dbReference type="ARBA" id="ARBA00041979"/>
    </source>
</evidence>
<dbReference type="PANTHER" id="PTHR47707">
    <property type="entry name" value="8-OXO-DGTP DIPHOSPHATASE"/>
    <property type="match status" value="1"/>
</dbReference>
<dbReference type="InterPro" id="IPR000086">
    <property type="entry name" value="NUDIX_hydrolase_dom"/>
</dbReference>
<sequence length="145" mass="16022">MNCGPKIVHVVAAVIWREGRYLGVRRPEGKPLAGAFEFPGGKIEPDESPRAALVRELAEELGITPTAIAFFREKAHAYEHISVHLHFFHVRAFLGEPAALEGQEMEWLTPQDGLARPFLEADRDVVAQLAEDAAFGQKDVRPDVG</sequence>
<evidence type="ECO:0000256" key="4">
    <source>
        <dbReference type="ARBA" id="ARBA00022705"/>
    </source>
</evidence>
<dbReference type="OrthoDB" id="9810648at2"/>
<name>I2Q3H5_9BACT</name>
<dbReference type="InterPro" id="IPR020476">
    <property type="entry name" value="Nudix_hydrolase"/>
</dbReference>
<evidence type="ECO:0000256" key="1">
    <source>
        <dbReference type="ARBA" id="ARBA00001946"/>
    </source>
</evidence>
<dbReference type="AlphaFoldDB" id="I2Q3H5"/>
<dbReference type="GO" id="GO:0006281">
    <property type="term" value="P:DNA repair"/>
    <property type="evidence" value="ECO:0007669"/>
    <property type="project" value="UniProtKB-KW"/>
</dbReference>
<evidence type="ECO:0000256" key="12">
    <source>
        <dbReference type="ARBA" id="ARBA00038905"/>
    </source>
</evidence>
<dbReference type="InterPro" id="IPR015797">
    <property type="entry name" value="NUDIX_hydrolase-like_dom_sf"/>
</dbReference>
<dbReference type="PANTHER" id="PTHR47707:SF1">
    <property type="entry name" value="NUDIX HYDROLASE FAMILY PROTEIN"/>
    <property type="match status" value="1"/>
</dbReference>
<evidence type="ECO:0000256" key="11">
    <source>
        <dbReference type="ARBA" id="ARBA00036904"/>
    </source>
</evidence>
<evidence type="ECO:0000256" key="2">
    <source>
        <dbReference type="ARBA" id="ARBA00005582"/>
    </source>
</evidence>
<evidence type="ECO:0000259" key="17">
    <source>
        <dbReference type="PROSITE" id="PS51462"/>
    </source>
</evidence>